<proteinExistence type="predicted"/>
<dbReference type="EMBL" id="BMIN01000019">
    <property type="protein sequence ID" value="GGD23958.1"/>
    <property type="molecule type" value="Genomic_DNA"/>
</dbReference>
<dbReference type="Pfam" id="PF05975">
    <property type="entry name" value="EcsB"/>
    <property type="match status" value="1"/>
</dbReference>
<keyword evidence="1" id="KW-1133">Transmembrane helix</keyword>
<evidence type="ECO:0000256" key="1">
    <source>
        <dbReference type="SAM" id="Phobius"/>
    </source>
</evidence>
<comment type="caution">
    <text evidence="2">The sequence shown here is derived from an EMBL/GenBank/DDBJ whole genome shotgun (WGS) entry which is preliminary data.</text>
</comment>
<feature type="transmembrane region" description="Helical" evidence="1">
    <location>
        <begin position="58"/>
        <end position="75"/>
    </location>
</feature>
<feature type="transmembrane region" description="Helical" evidence="1">
    <location>
        <begin position="288"/>
        <end position="307"/>
    </location>
</feature>
<organism evidence="2 3">
    <name type="scientific">Pontibacillus salipaludis</name>
    <dbReference type="NCBI Taxonomy" id="1697394"/>
    <lineage>
        <taxon>Bacteria</taxon>
        <taxon>Bacillati</taxon>
        <taxon>Bacillota</taxon>
        <taxon>Bacilli</taxon>
        <taxon>Bacillales</taxon>
        <taxon>Bacillaceae</taxon>
        <taxon>Pontibacillus</taxon>
    </lineage>
</organism>
<dbReference type="RefSeq" id="WP_188655632.1">
    <property type="nucleotide sequence ID" value="NZ_BMIN01000019.1"/>
</dbReference>
<evidence type="ECO:0000313" key="2">
    <source>
        <dbReference type="EMBL" id="GGD23958.1"/>
    </source>
</evidence>
<dbReference type="Proteomes" id="UP000642571">
    <property type="component" value="Unassembled WGS sequence"/>
</dbReference>
<feature type="transmembrane region" description="Helical" evidence="1">
    <location>
        <begin position="27"/>
        <end position="46"/>
    </location>
</feature>
<feature type="transmembrane region" description="Helical" evidence="1">
    <location>
        <begin position="134"/>
        <end position="153"/>
    </location>
</feature>
<dbReference type="InterPro" id="IPR010288">
    <property type="entry name" value="EcsB_ABC"/>
</dbReference>
<dbReference type="PIRSF" id="PIRSF037259">
    <property type="entry name" value="EcsB_ABC"/>
    <property type="match status" value="1"/>
</dbReference>
<keyword evidence="1" id="KW-0472">Membrane</keyword>
<feature type="transmembrane region" description="Helical" evidence="1">
    <location>
        <begin position="105"/>
        <end position="128"/>
    </location>
</feature>
<evidence type="ECO:0000313" key="3">
    <source>
        <dbReference type="Proteomes" id="UP000642571"/>
    </source>
</evidence>
<feature type="transmembrane region" description="Helical" evidence="1">
    <location>
        <begin position="192"/>
        <end position="210"/>
    </location>
</feature>
<accession>A0ABQ1QDF4</accession>
<protein>
    <submittedName>
        <fullName evidence="2">ABC transporter permease</fullName>
    </submittedName>
</protein>
<feature type="transmembrane region" description="Helical" evidence="1">
    <location>
        <begin position="379"/>
        <end position="397"/>
    </location>
</feature>
<keyword evidence="3" id="KW-1185">Reference proteome</keyword>
<name>A0ABQ1QDF4_9BACI</name>
<reference evidence="3" key="1">
    <citation type="journal article" date="2019" name="Int. J. Syst. Evol. Microbiol.">
        <title>The Global Catalogue of Microorganisms (GCM) 10K type strain sequencing project: providing services to taxonomists for standard genome sequencing and annotation.</title>
        <authorList>
            <consortium name="The Broad Institute Genomics Platform"/>
            <consortium name="The Broad Institute Genome Sequencing Center for Infectious Disease"/>
            <person name="Wu L."/>
            <person name="Ma J."/>
        </authorList>
    </citation>
    <scope>NUCLEOTIDE SEQUENCE [LARGE SCALE GENOMIC DNA]</scope>
    <source>
        <strain evidence="3">CGMCC 1.15353</strain>
    </source>
</reference>
<sequence length="406" mass="47759">MLKIDPQKLWRGRLDSHTKEMGRYLRLMFNDHFSFAMFFFLAGLTYNYQQWLATLDSSFPTALVMGVVFASLLTYSPIRTFLREADLVFLLPAEHRLASFFRSGILYSFFLQVFGLFFVVVAFGPLYFTTYSGRATSEFVLFGIVILILKGWNTLSHWWELNSRFGMSGFIDPILRFLLNGLTIFFFVRGDWIFAGVTTTLFFAVMMYDYTLAKKRKGIAWDLLIQKDQQRMQVFYRIANMFTDVPHLKNSVKKRHWLVRLIKKPIPFSSDKTFDYLYRITFIRSSDYLGLYIRLVLIGGAFVYFVPNIWMKIAFSFLFLYLSGFQMVTLWHHHRDVLWLDLYPLRIESRRKAITKWLFQLLMVKTALLGVVFLLLGNLMGLAIVLIGGALFSYFMSHKYLTKRLT</sequence>
<gene>
    <name evidence="2" type="ORF">GCM10011389_34650</name>
</gene>
<keyword evidence="1" id="KW-0812">Transmembrane</keyword>